<dbReference type="InterPro" id="IPR043926">
    <property type="entry name" value="ABCG_dom"/>
</dbReference>
<evidence type="ECO:0000313" key="11">
    <source>
        <dbReference type="EMBL" id="KNC50887.1"/>
    </source>
</evidence>
<dbReference type="OrthoDB" id="66620at2759"/>
<evidence type="ECO:0000259" key="10">
    <source>
        <dbReference type="PROSITE" id="PS50893"/>
    </source>
</evidence>
<sequence length="622" mass="66170">MSLLSFNDIKAWVKVSGAEPGAVSDSAKSIKTILRSVSGTVAAGELTMLMGASGAGKTTLLNVLSSRAAGVSSSGTVRLDGAVYDHDAFMASTAYVTQDATFIDTMTSDDILWFRARLQLPSSLSDEDRRARIDDVLELMDLTAVRGVQIGVPGVTANGLTFAQRKRLNIAASLLINPSVLFVDEPTTGLDARAARTVIEALRRVVETRGIIVFATIHQPSVYVFNLFDTVLLMAAGLIVYSGPTHDMLTYFADMGHTCPRLKNPADFVIELMADASPKNAAAFAAFADSRAALSSSSSSSSSSSTTTPAITSSREASSAPAAPLAVIAPADRASWARQAWELTKRAVKISLRNESAVKSNVAQSVFFGLLLGLLYNLDASQAGALDRAGLLFLTVTNAIFISVQASVFVFMSERSALFRETADGIYGPATYLFCRVLADIPFQFLYQLLFALPLYPLAGLKAEWGTAALFVLIHGVTAVVGSVMGVTVSAFTSEAAVANAIAPLLLMPAMMVSGFLIVPKNIPAWLRWLRFISPLRYGFGALLLAEVEDMTFRCSPSEALSDGSCAINSGEDMLATYQIKEHGFGTVASQISILFVFFVVLLGLALAAIVSTVRRKQAPKS</sequence>
<evidence type="ECO:0000313" key="12">
    <source>
        <dbReference type="Proteomes" id="UP000054408"/>
    </source>
</evidence>
<name>A0A0L0DEX2_THETB</name>
<dbReference type="STRING" id="461836.A0A0L0DEX2"/>
<dbReference type="SUPFAM" id="SSF52540">
    <property type="entry name" value="P-loop containing nucleoside triphosphate hydrolases"/>
    <property type="match status" value="1"/>
</dbReference>
<dbReference type="Proteomes" id="UP000054408">
    <property type="component" value="Unassembled WGS sequence"/>
</dbReference>
<gene>
    <name evidence="11" type="ORF">AMSG_07121</name>
</gene>
<feature type="transmembrane region" description="Helical" evidence="9">
    <location>
        <begin position="390"/>
        <end position="412"/>
    </location>
</feature>
<organism evidence="11 12">
    <name type="scientific">Thecamonas trahens ATCC 50062</name>
    <dbReference type="NCBI Taxonomy" id="461836"/>
    <lineage>
        <taxon>Eukaryota</taxon>
        <taxon>Apusozoa</taxon>
        <taxon>Apusomonadida</taxon>
        <taxon>Apusomonadidae</taxon>
        <taxon>Thecamonas</taxon>
    </lineage>
</organism>
<dbReference type="GO" id="GO:0016887">
    <property type="term" value="F:ATP hydrolysis activity"/>
    <property type="evidence" value="ECO:0007669"/>
    <property type="project" value="InterPro"/>
</dbReference>
<dbReference type="OMA" id="WIDVCIM"/>
<comment type="subcellular location">
    <subcellularLocation>
        <location evidence="1">Membrane</location>
        <topology evidence="1">Multi-pass membrane protein</topology>
    </subcellularLocation>
</comment>
<dbReference type="Pfam" id="PF01061">
    <property type="entry name" value="ABC2_membrane"/>
    <property type="match status" value="1"/>
</dbReference>
<dbReference type="PANTHER" id="PTHR48041">
    <property type="entry name" value="ABC TRANSPORTER G FAMILY MEMBER 28"/>
    <property type="match status" value="1"/>
</dbReference>
<dbReference type="InterPro" id="IPR003439">
    <property type="entry name" value="ABC_transporter-like_ATP-bd"/>
</dbReference>
<keyword evidence="6 9" id="KW-1133">Transmembrane helix</keyword>
<dbReference type="eggNOG" id="KOG0061">
    <property type="taxonomic scope" value="Eukaryota"/>
</dbReference>
<evidence type="ECO:0000256" key="1">
    <source>
        <dbReference type="ARBA" id="ARBA00004141"/>
    </source>
</evidence>
<feature type="transmembrane region" description="Helical" evidence="9">
    <location>
        <begin position="433"/>
        <end position="456"/>
    </location>
</feature>
<proteinExistence type="predicted"/>
<feature type="transmembrane region" description="Helical" evidence="9">
    <location>
        <begin position="468"/>
        <end position="489"/>
    </location>
</feature>
<evidence type="ECO:0000256" key="5">
    <source>
        <dbReference type="ARBA" id="ARBA00022840"/>
    </source>
</evidence>
<keyword evidence="12" id="KW-1185">Reference proteome</keyword>
<evidence type="ECO:0000256" key="6">
    <source>
        <dbReference type="ARBA" id="ARBA00022989"/>
    </source>
</evidence>
<dbReference type="GO" id="GO:0140359">
    <property type="term" value="F:ABC-type transporter activity"/>
    <property type="evidence" value="ECO:0007669"/>
    <property type="project" value="InterPro"/>
</dbReference>
<dbReference type="EMBL" id="GL349463">
    <property type="protein sequence ID" value="KNC50887.1"/>
    <property type="molecule type" value="Genomic_DNA"/>
</dbReference>
<reference evidence="11 12" key="1">
    <citation type="submission" date="2010-05" db="EMBL/GenBank/DDBJ databases">
        <title>The Genome Sequence of Thecamonas trahens ATCC 50062.</title>
        <authorList>
            <consortium name="The Broad Institute Genome Sequencing Platform"/>
            <person name="Russ C."/>
            <person name="Cuomo C."/>
            <person name="Shea T."/>
            <person name="Young S.K."/>
            <person name="Zeng Q."/>
            <person name="Koehrsen M."/>
            <person name="Haas B."/>
            <person name="Borodovsky M."/>
            <person name="Guigo R."/>
            <person name="Alvarado L."/>
            <person name="Berlin A."/>
            <person name="Bochicchio J."/>
            <person name="Borenstein D."/>
            <person name="Chapman S."/>
            <person name="Chen Z."/>
            <person name="Freedman E."/>
            <person name="Gellesch M."/>
            <person name="Goldberg J."/>
            <person name="Griggs A."/>
            <person name="Gujja S."/>
            <person name="Heilman E."/>
            <person name="Heiman D."/>
            <person name="Hepburn T."/>
            <person name="Howarth C."/>
            <person name="Jen D."/>
            <person name="Larson L."/>
            <person name="Mehta T."/>
            <person name="Park D."/>
            <person name="Pearson M."/>
            <person name="Roberts A."/>
            <person name="Saif S."/>
            <person name="Shenoy N."/>
            <person name="Sisk P."/>
            <person name="Stolte C."/>
            <person name="Sykes S."/>
            <person name="Thomson T."/>
            <person name="Walk T."/>
            <person name="White J."/>
            <person name="Yandava C."/>
            <person name="Burger G."/>
            <person name="Gray M.W."/>
            <person name="Holland P.W.H."/>
            <person name="King N."/>
            <person name="Lang F.B.F."/>
            <person name="Roger A.J."/>
            <person name="Ruiz-Trillo I."/>
            <person name="Lander E."/>
            <person name="Nusbaum C."/>
        </authorList>
    </citation>
    <scope>NUCLEOTIDE SEQUENCE [LARGE SCALE GENOMIC DNA]</scope>
    <source>
        <strain evidence="11 12">ATCC 50062</strain>
    </source>
</reference>
<protein>
    <submittedName>
        <fullName evidence="11">ATP-binding cassette sub-family G member 2</fullName>
    </submittedName>
</protein>
<evidence type="ECO:0000256" key="4">
    <source>
        <dbReference type="ARBA" id="ARBA00022741"/>
    </source>
</evidence>
<keyword evidence="7 9" id="KW-0472">Membrane</keyword>
<evidence type="ECO:0000256" key="9">
    <source>
        <dbReference type="SAM" id="Phobius"/>
    </source>
</evidence>
<dbReference type="PROSITE" id="PS50893">
    <property type="entry name" value="ABC_TRANSPORTER_2"/>
    <property type="match status" value="1"/>
</dbReference>
<evidence type="ECO:0000256" key="7">
    <source>
        <dbReference type="ARBA" id="ARBA00023136"/>
    </source>
</evidence>
<dbReference type="AlphaFoldDB" id="A0A0L0DEX2"/>
<feature type="region of interest" description="Disordered" evidence="8">
    <location>
        <begin position="295"/>
        <end position="317"/>
    </location>
</feature>
<dbReference type="SMART" id="SM00382">
    <property type="entry name" value="AAA"/>
    <property type="match status" value="1"/>
</dbReference>
<evidence type="ECO:0000256" key="2">
    <source>
        <dbReference type="ARBA" id="ARBA00022448"/>
    </source>
</evidence>
<keyword evidence="2" id="KW-0813">Transport</keyword>
<dbReference type="PANTHER" id="PTHR48041:SF139">
    <property type="entry name" value="PROTEIN SCARLET"/>
    <property type="match status" value="1"/>
</dbReference>
<dbReference type="InterPro" id="IPR003593">
    <property type="entry name" value="AAA+_ATPase"/>
</dbReference>
<dbReference type="GO" id="GO:0016020">
    <property type="term" value="C:membrane"/>
    <property type="evidence" value="ECO:0007669"/>
    <property type="project" value="UniProtKB-SubCell"/>
</dbReference>
<dbReference type="InterPro" id="IPR027417">
    <property type="entry name" value="P-loop_NTPase"/>
</dbReference>
<evidence type="ECO:0000256" key="3">
    <source>
        <dbReference type="ARBA" id="ARBA00022692"/>
    </source>
</evidence>
<keyword evidence="5 11" id="KW-0067">ATP-binding</keyword>
<dbReference type="InterPro" id="IPR013525">
    <property type="entry name" value="ABC2_TM"/>
</dbReference>
<accession>A0A0L0DEX2</accession>
<dbReference type="Pfam" id="PF19055">
    <property type="entry name" value="ABC2_membrane_7"/>
    <property type="match status" value="1"/>
</dbReference>
<dbReference type="RefSeq" id="XP_013756594.1">
    <property type="nucleotide sequence ID" value="XM_013901140.1"/>
</dbReference>
<feature type="transmembrane region" description="Helical" evidence="9">
    <location>
        <begin position="592"/>
        <end position="614"/>
    </location>
</feature>
<keyword evidence="4" id="KW-0547">Nucleotide-binding</keyword>
<evidence type="ECO:0000256" key="8">
    <source>
        <dbReference type="SAM" id="MobiDB-lite"/>
    </source>
</evidence>
<feature type="domain" description="ABC transporter" evidence="10">
    <location>
        <begin position="4"/>
        <end position="261"/>
    </location>
</feature>
<dbReference type="GeneID" id="25566124"/>
<dbReference type="Gene3D" id="3.40.50.300">
    <property type="entry name" value="P-loop containing nucleotide triphosphate hydrolases"/>
    <property type="match status" value="1"/>
</dbReference>
<dbReference type="Pfam" id="PF00005">
    <property type="entry name" value="ABC_tran"/>
    <property type="match status" value="1"/>
</dbReference>
<dbReference type="GO" id="GO:0005524">
    <property type="term" value="F:ATP binding"/>
    <property type="evidence" value="ECO:0007669"/>
    <property type="project" value="UniProtKB-KW"/>
</dbReference>
<dbReference type="InterPro" id="IPR050352">
    <property type="entry name" value="ABCG_transporters"/>
</dbReference>
<feature type="transmembrane region" description="Helical" evidence="9">
    <location>
        <begin position="501"/>
        <end position="519"/>
    </location>
</feature>
<keyword evidence="3 9" id="KW-0812">Transmembrane</keyword>